<keyword evidence="2" id="KW-1185">Reference proteome</keyword>
<sequence>MKDIIQLLRQMDHFPRPIRDMTAPGYKDQAGDSVIYRVPLPDGRVYSVQAEIHVGVHETETRIYDVIEIDPKELLIRG</sequence>
<organism evidence="1 2">
    <name type="scientific">Serratia phage vB_SmaA_3M</name>
    <dbReference type="NCBI Taxonomy" id="2419930"/>
    <lineage>
        <taxon>Viruses</taxon>
        <taxon>Duplodnaviria</taxon>
        <taxon>Heunggongvirae</taxon>
        <taxon>Uroviricota</taxon>
        <taxon>Caudoviricetes</taxon>
        <taxon>Pantevenvirales</taxon>
        <taxon>Ackermannviridae</taxon>
        <taxon>Miltonvirus</taxon>
        <taxon>Miltonvirus 3M</taxon>
    </lineage>
</organism>
<reference evidence="1 2" key="1">
    <citation type="submission" date="2018-09" db="EMBL/GenBank/DDBJ databases">
        <authorList>
            <person name="Day A."/>
            <person name="Monson R.E."/>
            <person name="Salmond G.P.C."/>
        </authorList>
    </citation>
    <scope>NUCLEOTIDE SEQUENCE [LARGE SCALE GENOMIC DNA]</scope>
</reference>
<dbReference type="EMBL" id="MH929319">
    <property type="protein sequence ID" value="AYP28404.1"/>
    <property type="molecule type" value="Genomic_DNA"/>
</dbReference>
<dbReference type="Proteomes" id="UP000269553">
    <property type="component" value="Segment"/>
</dbReference>
<evidence type="ECO:0000313" key="2">
    <source>
        <dbReference type="Proteomes" id="UP000269553"/>
    </source>
</evidence>
<proteinExistence type="predicted"/>
<evidence type="ECO:0000313" key="1">
    <source>
        <dbReference type="EMBL" id="AYP28404.1"/>
    </source>
</evidence>
<gene>
    <name evidence="1" type="ORF">3M_148</name>
</gene>
<accession>A0A3G2YSB3</accession>
<protein>
    <submittedName>
        <fullName evidence="1">Uncharacterized protein</fullName>
    </submittedName>
</protein>
<name>A0A3G2YSB3_9CAUD</name>